<feature type="transmembrane region" description="Helical" evidence="1">
    <location>
        <begin position="12"/>
        <end position="33"/>
    </location>
</feature>
<organism evidence="2 3">
    <name type="scientific">Nitrospirillum iridis</name>
    <dbReference type="NCBI Taxonomy" id="765888"/>
    <lineage>
        <taxon>Bacteria</taxon>
        <taxon>Pseudomonadati</taxon>
        <taxon>Pseudomonadota</taxon>
        <taxon>Alphaproteobacteria</taxon>
        <taxon>Rhodospirillales</taxon>
        <taxon>Azospirillaceae</taxon>
        <taxon>Nitrospirillum</taxon>
    </lineage>
</organism>
<comment type="caution">
    <text evidence="2">The sequence shown here is derived from an EMBL/GenBank/DDBJ whole genome shotgun (WGS) entry which is preliminary data.</text>
</comment>
<dbReference type="AlphaFoldDB" id="A0A7X0AW56"/>
<keyword evidence="1" id="KW-0472">Membrane</keyword>
<accession>A0A7X0AW56</accession>
<gene>
    <name evidence="2" type="ORF">FHS74_001769</name>
</gene>
<feature type="transmembrane region" description="Helical" evidence="1">
    <location>
        <begin position="65"/>
        <end position="85"/>
    </location>
</feature>
<dbReference type="Proteomes" id="UP000539175">
    <property type="component" value="Unassembled WGS sequence"/>
</dbReference>
<reference evidence="2 3" key="1">
    <citation type="submission" date="2020-08" db="EMBL/GenBank/DDBJ databases">
        <title>Genomic Encyclopedia of Type Strains, Phase IV (KMG-IV): sequencing the most valuable type-strain genomes for metagenomic binning, comparative biology and taxonomic classification.</title>
        <authorList>
            <person name="Goeker M."/>
        </authorList>
    </citation>
    <scope>NUCLEOTIDE SEQUENCE [LARGE SCALE GENOMIC DNA]</scope>
    <source>
        <strain evidence="2 3">DSM 22198</strain>
    </source>
</reference>
<keyword evidence="3" id="KW-1185">Reference proteome</keyword>
<keyword evidence="1" id="KW-0812">Transmembrane</keyword>
<evidence type="ECO:0000313" key="2">
    <source>
        <dbReference type="EMBL" id="MBB6251224.1"/>
    </source>
</evidence>
<sequence length="421" mass="44757">MENIPLRQVTGVAWRVAATLVVTLTAGAVGALVSPSATRAGAAAAGRQFQASDGGAVSFATAATLWSLPNILIMGVAAVLLFLIWRRPLAVLVRHLATLSAVAGLMVASLPNEARAYYNNSDRTEAYTILPNESAFWIPDIGDNKDGQVQYDSEAYLTSHKVALKRFIIPHHKLANSGGYIGWDAYVPDGRLIIVDRSPYSREWVSSAQRGTSSRDEGIHCQSKEGLDVTVGVSVAASVSETNAARFLYHFGVQQQGYKGIDRTDPNVIFTSVFYGRSLGDVMDDVGRKKIGTLICAELTARPLNAGNAEAGIIMDKVTKEAATWFATMGITLEFLGWADTFQFDATVQKAINDAYIATTVAGSLPVLQALADVRVKEGLGDGLRTRGLPASLVAVPDRLLGALGGMFGKGDAKPDAAPSK</sequence>
<protein>
    <submittedName>
        <fullName evidence="2">Uncharacterized protein</fullName>
    </submittedName>
</protein>
<dbReference type="EMBL" id="JACIIZ010000004">
    <property type="protein sequence ID" value="MBB6251224.1"/>
    <property type="molecule type" value="Genomic_DNA"/>
</dbReference>
<dbReference type="RefSeq" id="WP_184799518.1">
    <property type="nucleotide sequence ID" value="NZ_JACIIZ010000004.1"/>
</dbReference>
<keyword evidence="1" id="KW-1133">Transmembrane helix</keyword>
<evidence type="ECO:0000256" key="1">
    <source>
        <dbReference type="SAM" id="Phobius"/>
    </source>
</evidence>
<name>A0A7X0AW56_9PROT</name>
<evidence type="ECO:0000313" key="3">
    <source>
        <dbReference type="Proteomes" id="UP000539175"/>
    </source>
</evidence>
<feature type="transmembrane region" description="Helical" evidence="1">
    <location>
        <begin position="92"/>
        <end position="110"/>
    </location>
</feature>
<proteinExistence type="predicted"/>